<evidence type="ECO:0000256" key="1">
    <source>
        <dbReference type="ARBA" id="ARBA00022460"/>
    </source>
</evidence>
<dbReference type="VEuPathDB" id="VectorBase:AAEL013520"/>
<dbReference type="PROSITE" id="PS00233">
    <property type="entry name" value="CHIT_BIND_RR_1"/>
    <property type="match status" value="1"/>
</dbReference>
<dbReference type="PANTHER" id="PTHR10380">
    <property type="entry name" value="CUTICLE PROTEIN"/>
    <property type="match status" value="1"/>
</dbReference>
<dbReference type="FunCoup" id="A0A1S4FZ85">
    <property type="interactions" value="59"/>
</dbReference>
<keyword evidence="3" id="KW-1185">Reference proteome</keyword>
<dbReference type="GO" id="GO:0008010">
    <property type="term" value="F:structural constituent of chitin-based larval cuticle"/>
    <property type="evidence" value="ECO:0007669"/>
    <property type="project" value="TreeGrafter"/>
</dbReference>
<accession>A0A1S4FZ85</accession>
<dbReference type="AlphaFoldDB" id="A0A1S4FZ85"/>
<sequence>MKLIVAFAALIAVALAAAVEEKTAQVLKYDSDVGVDGYSFQFDTSNGIQQQEKAELKKFADDVAALVVRGSYSYTGSDGQVYTVNYVADENGFQPEAAHLPKA</sequence>
<dbReference type="PANTHER" id="PTHR10380:SF218">
    <property type="entry name" value="ADULT CUTICLE PROTEIN 65AA-RELATED"/>
    <property type="match status" value="1"/>
</dbReference>
<dbReference type="EnsemblMetazoa" id="AAEL013520-RA">
    <property type="protein sequence ID" value="AAEL013520-PA"/>
    <property type="gene ID" value="AAEL013520"/>
</dbReference>
<reference evidence="2" key="2">
    <citation type="submission" date="2020-05" db="UniProtKB">
        <authorList>
            <consortium name="EnsemblMetazoa"/>
        </authorList>
    </citation>
    <scope>IDENTIFICATION</scope>
    <source>
        <strain evidence="2">LVP_AGWG</strain>
    </source>
</reference>
<evidence type="ECO:0000313" key="2">
    <source>
        <dbReference type="EnsemblMetazoa" id="AAEL013520-PA"/>
    </source>
</evidence>
<dbReference type="InterPro" id="IPR031311">
    <property type="entry name" value="CHIT_BIND_RR_consensus"/>
</dbReference>
<dbReference type="InParanoid" id="A0A1S4FZ85"/>
<evidence type="ECO:0000313" key="3">
    <source>
        <dbReference type="Proteomes" id="UP000008820"/>
    </source>
</evidence>
<protein>
    <submittedName>
        <fullName evidence="2">Uncharacterized protein</fullName>
    </submittedName>
</protein>
<organism evidence="2 3">
    <name type="scientific">Aedes aegypti</name>
    <name type="common">Yellowfever mosquito</name>
    <name type="synonym">Culex aegypti</name>
    <dbReference type="NCBI Taxonomy" id="7159"/>
    <lineage>
        <taxon>Eukaryota</taxon>
        <taxon>Metazoa</taxon>
        <taxon>Ecdysozoa</taxon>
        <taxon>Arthropoda</taxon>
        <taxon>Hexapoda</taxon>
        <taxon>Insecta</taxon>
        <taxon>Pterygota</taxon>
        <taxon>Neoptera</taxon>
        <taxon>Endopterygota</taxon>
        <taxon>Diptera</taxon>
        <taxon>Nematocera</taxon>
        <taxon>Culicoidea</taxon>
        <taxon>Culicidae</taxon>
        <taxon>Culicinae</taxon>
        <taxon>Aedini</taxon>
        <taxon>Aedes</taxon>
        <taxon>Stegomyia</taxon>
    </lineage>
</organism>
<proteinExistence type="predicted"/>
<dbReference type="Proteomes" id="UP000008820">
    <property type="component" value="Chromosome 2"/>
</dbReference>
<reference evidence="2 3" key="1">
    <citation type="submission" date="2017-06" db="EMBL/GenBank/DDBJ databases">
        <title>Aedes aegypti genome working group (AGWG) sequencing and assembly.</title>
        <authorList>
            <consortium name="Aedes aegypti Genome Working Group (AGWG)"/>
            <person name="Matthews B.J."/>
        </authorList>
    </citation>
    <scope>NUCLEOTIDE SEQUENCE [LARGE SCALE GENOMIC DNA]</scope>
    <source>
        <strain evidence="2 3">LVP_AGWG</strain>
    </source>
</reference>
<dbReference type="Pfam" id="PF00379">
    <property type="entry name" value="Chitin_bind_4"/>
    <property type="match status" value="1"/>
</dbReference>
<dbReference type="GO" id="GO:0062129">
    <property type="term" value="C:chitin-based extracellular matrix"/>
    <property type="evidence" value="ECO:0007669"/>
    <property type="project" value="TreeGrafter"/>
</dbReference>
<dbReference type="InterPro" id="IPR050468">
    <property type="entry name" value="Cuticle_Struct_Prot"/>
</dbReference>
<name>A0A1S4FZ85_AEDAE</name>
<dbReference type="InterPro" id="IPR000618">
    <property type="entry name" value="Insect_cuticle"/>
</dbReference>
<dbReference type="PROSITE" id="PS51155">
    <property type="entry name" value="CHIT_BIND_RR_2"/>
    <property type="match status" value="1"/>
</dbReference>
<keyword evidence="1" id="KW-0193">Cuticle</keyword>
<dbReference type="PRINTS" id="PR00947">
    <property type="entry name" value="CUTICLE"/>
</dbReference>